<evidence type="ECO:0000256" key="8">
    <source>
        <dbReference type="ARBA" id="ARBA00023136"/>
    </source>
</evidence>
<proteinExistence type="inferred from homology"/>
<dbReference type="PANTHER" id="PTHR30386:SF17">
    <property type="entry name" value="ALKALINE PROTEASE SECRETION PROTEIN APRE"/>
    <property type="match status" value="1"/>
</dbReference>
<dbReference type="Proteomes" id="UP000234752">
    <property type="component" value="Plasmid unnamed1"/>
</dbReference>
<sequence length="450" mass="49118">MMKLLTAKTALPALPEGGEIPQPPTDEMPVVRNGLLLIAVAFGSLILWSLVAPIAKGVVAPGLVGADSNRKIIQHLEGGIVSDILVRDGTVVKAGDVLLRLDEVTSQAQRDVLYGQFLTAKAQEARFIAERDQLKAINFPQELQGPGDNGRNAAIRQSEQEIFNSRRDAIKGQLSILDQRVKQLEEQSKGLAAQVAANTQQITLIDGELEGLQQLFEKGYASKTRLLELQRRRAELDGDRGNYEGEIARNKVASGEARLQAIQVRKQFEEDVAKGLAEAQAKVFDLQDRLTSAVDVLQRREVKAPTDGIIVNSRVHTVGGVVRSGDPLMELVPTNDDLIIEAMVSPLDVDVATPGMEAEVKFSALSIRNIPMLLGTVETVAADATTDQHGNRYFMARVRVSKDQLTLLGDQKLVSGMPADVLIKAGERTIIEYMLKPLTDSFFKAFKETD</sequence>
<keyword evidence="13" id="KW-0614">Plasmid</keyword>
<reference evidence="13 14" key="1">
    <citation type="submission" date="2017-12" db="EMBL/GenBank/DDBJ databases">
        <title>Genomes of bacteria within cyanobacterial aggregates.</title>
        <authorList>
            <person name="Cai H."/>
        </authorList>
    </citation>
    <scope>NUCLEOTIDE SEQUENCE [LARGE SCALE GENOMIC DNA]</scope>
    <source>
        <strain evidence="13 14">TH16</strain>
        <plasmid evidence="13 14">unnamed1</plasmid>
    </source>
</reference>
<dbReference type="SUPFAM" id="SSF111369">
    <property type="entry name" value="HlyD-like secretion proteins"/>
    <property type="match status" value="1"/>
</dbReference>
<gene>
    <name evidence="13" type="ORF">C0V82_21985</name>
</gene>
<keyword evidence="5 9" id="KW-0997">Cell inner membrane</keyword>
<comment type="similarity">
    <text evidence="2 9">Belongs to the membrane fusion protein (MFP) (TC 8.A.1) family.</text>
</comment>
<evidence type="ECO:0000256" key="9">
    <source>
        <dbReference type="RuleBase" id="RU365093"/>
    </source>
</evidence>
<dbReference type="AlphaFoldDB" id="A0A2K9NJ65"/>
<keyword evidence="4 9" id="KW-1003">Cell membrane</keyword>
<evidence type="ECO:0000256" key="1">
    <source>
        <dbReference type="ARBA" id="ARBA00004377"/>
    </source>
</evidence>
<keyword evidence="7 9" id="KW-1133">Transmembrane helix</keyword>
<dbReference type="KEGG" id="ncb:C0V82_21985"/>
<evidence type="ECO:0000313" key="14">
    <source>
        <dbReference type="Proteomes" id="UP000234752"/>
    </source>
</evidence>
<dbReference type="NCBIfam" id="TIGR01843">
    <property type="entry name" value="type_I_hlyD"/>
    <property type="match status" value="1"/>
</dbReference>
<evidence type="ECO:0000259" key="12">
    <source>
        <dbReference type="Pfam" id="PF26002"/>
    </source>
</evidence>
<evidence type="ECO:0000313" key="13">
    <source>
        <dbReference type="EMBL" id="AUN33081.1"/>
    </source>
</evidence>
<dbReference type="PANTHER" id="PTHR30386">
    <property type="entry name" value="MEMBRANE FUSION SUBUNIT OF EMRAB-TOLC MULTIDRUG EFFLUX PUMP"/>
    <property type="match status" value="1"/>
</dbReference>
<feature type="coiled-coil region" evidence="10">
    <location>
        <begin position="167"/>
        <end position="201"/>
    </location>
</feature>
<protein>
    <recommendedName>
        <fullName evidence="9">Membrane fusion protein (MFP) family protein</fullName>
    </recommendedName>
</protein>
<keyword evidence="10" id="KW-0175">Coiled coil</keyword>
<dbReference type="PRINTS" id="PR01490">
    <property type="entry name" value="RTXTOXIND"/>
</dbReference>
<keyword evidence="8 9" id="KW-0472">Membrane</keyword>
<dbReference type="Gene3D" id="2.40.50.100">
    <property type="match status" value="1"/>
</dbReference>
<geneLocation type="plasmid" evidence="13 14">
    <name>unnamed1</name>
</geneLocation>
<evidence type="ECO:0000256" key="7">
    <source>
        <dbReference type="ARBA" id="ARBA00022989"/>
    </source>
</evidence>
<dbReference type="InterPro" id="IPR050739">
    <property type="entry name" value="MFP"/>
</dbReference>
<keyword evidence="14" id="KW-1185">Reference proteome</keyword>
<organism evidence="13 14">
    <name type="scientific">Niveispirillum cyanobacteriorum</name>
    <dbReference type="NCBI Taxonomy" id="1612173"/>
    <lineage>
        <taxon>Bacteria</taxon>
        <taxon>Pseudomonadati</taxon>
        <taxon>Pseudomonadota</taxon>
        <taxon>Alphaproteobacteria</taxon>
        <taxon>Rhodospirillales</taxon>
        <taxon>Azospirillaceae</taxon>
        <taxon>Niveispirillum</taxon>
    </lineage>
</organism>
<keyword evidence="6 9" id="KW-0812">Transmembrane</keyword>
<dbReference type="Gene3D" id="2.40.30.170">
    <property type="match status" value="1"/>
</dbReference>
<dbReference type="Pfam" id="PF26002">
    <property type="entry name" value="Beta-barrel_AprE"/>
    <property type="match status" value="1"/>
</dbReference>
<evidence type="ECO:0000256" key="10">
    <source>
        <dbReference type="SAM" id="Coils"/>
    </source>
</evidence>
<accession>A0A2K9NJ65</accession>
<dbReference type="Pfam" id="PF25994">
    <property type="entry name" value="HH_AprE"/>
    <property type="match status" value="1"/>
</dbReference>
<evidence type="ECO:0000256" key="4">
    <source>
        <dbReference type="ARBA" id="ARBA00022475"/>
    </source>
</evidence>
<feature type="domain" description="AprE-like beta-barrel" evidence="12">
    <location>
        <begin position="338"/>
        <end position="425"/>
    </location>
</feature>
<dbReference type="InterPro" id="IPR058982">
    <property type="entry name" value="Beta-barrel_AprE"/>
</dbReference>
<dbReference type="InterPro" id="IPR058781">
    <property type="entry name" value="HH_AprE-like"/>
</dbReference>
<keyword evidence="3 9" id="KW-0813">Transport</keyword>
<feature type="domain" description="AprE-like long alpha-helical hairpin" evidence="11">
    <location>
        <begin position="106"/>
        <end position="296"/>
    </location>
</feature>
<dbReference type="EMBL" id="CP025613">
    <property type="protein sequence ID" value="AUN33081.1"/>
    <property type="molecule type" value="Genomic_DNA"/>
</dbReference>
<feature type="transmembrane region" description="Helical" evidence="9">
    <location>
        <begin position="34"/>
        <end position="55"/>
    </location>
</feature>
<dbReference type="InterPro" id="IPR010129">
    <property type="entry name" value="T1SS_HlyD"/>
</dbReference>
<evidence type="ECO:0000259" key="11">
    <source>
        <dbReference type="Pfam" id="PF25994"/>
    </source>
</evidence>
<evidence type="ECO:0000256" key="6">
    <source>
        <dbReference type="ARBA" id="ARBA00022692"/>
    </source>
</evidence>
<dbReference type="GO" id="GO:0005886">
    <property type="term" value="C:plasma membrane"/>
    <property type="evidence" value="ECO:0007669"/>
    <property type="project" value="UniProtKB-SubCell"/>
</dbReference>
<name>A0A2K9NJ65_9PROT</name>
<dbReference type="GO" id="GO:0015031">
    <property type="term" value="P:protein transport"/>
    <property type="evidence" value="ECO:0007669"/>
    <property type="project" value="InterPro"/>
</dbReference>
<evidence type="ECO:0000256" key="5">
    <source>
        <dbReference type="ARBA" id="ARBA00022519"/>
    </source>
</evidence>
<evidence type="ECO:0000256" key="3">
    <source>
        <dbReference type="ARBA" id="ARBA00022448"/>
    </source>
</evidence>
<evidence type="ECO:0000256" key="2">
    <source>
        <dbReference type="ARBA" id="ARBA00009477"/>
    </source>
</evidence>
<comment type="subcellular location">
    <subcellularLocation>
        <location evidence="1 9">Cell inner membrane</location>
        <topology evidence="1 9">Single-pass membrane protein</topology>
    </subcellularLocation>
</comment>